<feature type="domain" description="Histidine kinase/HSP90-like ATPase" evidence="2">
    <location>
        <begin position="23"/>
        <end position="143"/>
    </location>
</feature>
<dbReference type="AlphaFoldDB" id="A0A561SEC9"/>
<proteinExistence type="predicted"/>
<keyword evidence="1" id="KW-0808">Transferase</keyword>
<evidence type="ECO:0000259" key="2">
    <source>
        <dbReference type="Pfam" id="PF13581"/>
    </source>
</evidence>
<evidence type="ECO:0000313" key="4">
    <source>
        <dbReference type="Proteomes" id="UP000317940"/>
    </source>
</evidence>
<dbReference type="EMBL" id="VIWT01000006">
    <property type="protein sequence ID" value="TWF73223.1"/>
    <property type="molecule type" value="Genomic_DNA"/>
</dbReference>
<dbReference type="GO" id="GO:0004674">
    <property type="term" value="F:protein serine/threonine kinase activity"/>
    <property type="evidence" value="ECO:0007669"/>
    <property type="project" value="UniProtKB-KW"/>
</dbReference>
<dbReference type="InterPro" id="IPR003594">
    <property type="entry name" value="HATPase_dom"/>
</dbReference>
<keyword evidence="1" id="KW-0723">Serine/threonine-protein kinase</keyword>
<keyword evidence="4" id="KW-1185">Reference proteome</keyword>
<dbReference type="Gene3D" id="3.30.565.10">
    <property type="entry name" value="Histidine kinase-like ATPase, C-terminal domain"/>
    <property type="match status" value="1"/>
</dbReference>
<organism evidence="3 4">
    <name type="scientific">Kitasatospora viridis</name>
    <dbReference type="NCBI Taxonomy" id="281105"/>
    <lineage>
        <taxon>Bacteria</taxon>
        <taxon>Bacillati</taxon>
        <taxon>Actinomycetota</taxon>
        <taxon>Actinomycetes</taxon>
        <taxon>Kitasatosporales</taxon>
        <taxon>Streptomycetaceae</taxon>
        <taxon>Kitasatospora</taxon>
    </lineage>
</organism>
<reference evidence="3 4" key="1">
    <citation type="submission" date="2019-06" db="EMBL/GenBank/DDBJ databases">
        <title>Sequencing the genomes of 1000 actinobacteria strains.</title>
        <authorList>
            <person name="Klenk H.-P."/>
        </authorList>
    </citation>
    <scope>NUCLEOTIDE SEQUENCE [LARGE SCALE GENOMIC DNA]</scope>
    <source>
        <strain evidence="3 4">DSM 44826</strain>
    </source>
</reference>
<dbReference type="PANTHER" id="PTHR35526:SF3">
    <property type="entry name" value="ANTI-SIGMA-F FACTOR RSBW"/>
    <property type="match status" value="1"/>
</dbReference>
<name>A0A561SEC9_9ACTN</name>
<dbReference type="InterPro" id="IPR050267">
    <property type="entry name" value="Anti-sigma-factor_SerPK"/>
</dbReference>
<protein>
    <submittedName>
        <fullName evidence="3">Anti-sigma regulatory factor (Ser/Thr protein kinase)</fullName>
    </submittedName>
</protein>
<dbReference type="InterPro" id="IPR036890">
    <property type="entry name" value="HATPase_C_sf"/>
</dbReference>
<dbReference type="Pfam" id="PF13581">
    <property type="entry name" value="HATPase_c_2"/>
    <property type="match status" value="1"/>
</dbReference>
<dbReference type="PANTHER" id="PTHR35526">
    <property type="entry name" value="ANTI-SIGMA-F FACTOR RSBW-RELATED"/>
    <property type="match status" value="1"/>
</dbReference>
<evidence type="ECO:0000256" key="1">
    <source>
        <dbReference type="ARBA" id="ARBA00022527"/>
    </source>
</evidence>
<gene>
    <name evidence="3" type="ORF">FHX73_16374</name>
</gene>
<dbReference type="SUPFAM" id="SSF55874">
    <property type="entry name" value="ATPase domain of HSP90 chaperone/DNA topoisomerase II/histidine kinase"/>
    <property type="match status" value="1"/>
</dbReference>
<dbReference type="CDD" id="cd16936">
    <property type="entry name" value="HATPase_RsbW-like"/>
    <property type="match status" value="1"/>
</dbReference>
<evidence type="ECO:0000313" key="3">
    <source>
        <dbReference type="EMBL" id="TWF73223.1"/>
    </source>
</evidence>
<sequence>MDLISTPTTVPSSIVDALASFTVPARPDQIGMVRRCLREFTSWLTLAPDLLADLLLMTCEVLTNAVQHGCSPDRDDDRVRIDVQLIRASAVRVSVTDPGHGYGRLPWPGEEEEHGRGLLIVAALATDLGEYTAADGAHTVWFTLGDCSALPSPR</sequence>
<keyword evidence="1" id="KW-0418">Kinase</keyword>
<comment type="caution">
    <text evidence="3">The sequence shown here is derived from an EMBL/GenBank/DDBJ whole genome shotgun (WGS) entry which is preliminary data.</text>
</comment>
<dbReference type="Proteomes" id="UP000317940">
    <property type="component" value="Unassembled WGS sequence"/>
</dbReference>
<dbReference type="OrthoDB" id="3852691at2"/>
<accession>A0A561SEC9</accession>